<dbReference type="InterPro" id="IPR000644">
    <property type="entry name" value="CBS_dom"/>
</dbReference>
<accession>A0A158H103</accession>
<evidence type="ECO:0000313" key="12">
    <source>
        <dbReference type="Proteomes" id="UP000054893"/>
    </source>
</evidence>
<evidence type="ECO:0000259" key="10">
    <source>
        <dbReference type="PROSITE" id="PS51371"/>
    </source>
</evidence>
<dbReference type="InterPro" id="IPR005170">
    <property type="entry name" value="Transptr-assoc_dom"/>
</dbReference>
<dbReference type="InterPro" id="IPR036318">
    <property type="entry name" value="FAD-bd_PCMH-like_sf"/>
</dbReference>
<dbReference type="RefSeq" id="WP_060856954.1">
    <property type="nucleotide sequence ID" value="NZ_FCOC02000012.1"/>
</dbReference>
<dbReference type="InterPro" id="IPR046342">
    <property type="entry name" value="CBS_dom_sf"/>
</dbReference>
<dbReference type="Gene3D" id="3.10.580.10">
    <property type="entry name" value="CBS-domain"/>
    <property type="match status" value="1"/>
</dbReference>
<keyword evidence="3" id="KW-0677">Repeat</keyword>
<dbReference type="Pfam" id="PF21917">
    <property type="entry name" value="NMB0537_N"/>
    <property type="match status" value="1"/>
</dbReference>
<evidence type="ECO:0000256" key="2">
    <source>
        <dbReference type="ARBA" id="ARBA00022448"/>
    </source>
</evidence>
<dbReference type="PROSITE" id="PS51371">
    <property type="entry name" value="CBS"/>
    <property type="match status" value="2"/>
</dbReference>
<evidence type="ECO:0000256" key="8">
    <source>
        <dbReference type="ARBA" id="ARBA00040729"/>
    </source>
</evidence>
<dbReference type="FunFam" id="3.10.580.10:FF:000002">
    <property type="entry name" value="Magnesium/cobalt efflux protein CorC"/>
    <property type="match status" value="1"/>
</dbReference>
<dbReference type="Proteomes" id="UP000054893">
    <property type="component" value="Unassembled WGS sequence"/>
</dbReference>
<comment type="similarity">
    <text evidence="1">Belongs to the UPF0053 family.</text>
</comment>
<dbReference type="PANTHER" id="PTHR22777">
    <property type="entry name" value="HEMOLYSIN-RELATED"/>
    <property type="match status" value="1"/>
</dbReference>
<keyword evidence="5 9" id="KW-0129">CBS domain</keyword>
<evidence type="ECO:0000256" key="5">
    <source>
        <dbReference type="ARBA" id="ARBA00023122"/>
    </source>
</evidence>
<comment type="function">
    <text evidence="7">Plays a role in the transport of magnesium and cobalt ions.</text>
</comment>
<dbReference type="InterPro" id="IPR044751">
    <property type="entry name" value="Ion_transp-like_CBS"/>
</dbReference>
<dbReference type="SUPFAM" id="SSF54631">
    <property type="entry name" value="CBS-domain pair"/>
    <property type="match status" value="1"/>
</dbReference>
<feature type="domain" description="CBS" evidence="10">
    <location>
        <begin position="77"/>
        <end position="137"/>
    </location>
</feature>
<keyword evidence="4" id="KW-0460">Magnesium</keyword>
<dbReference type="OrthoDB" id="9798188at2"/>
<reference evidence="11 12" key="1">
    <citation type="submission" date="2016-01" db="EMBL/GenBank/DDBJ databases">
        <authorList>
            <person name="Oliw E.H."/>
        </authorList>
    </citation>
    <scope>NUCLEOTIDE SEQUENCE [LARGE SCALE GENOMIC DNA]</scope>
    <source>
        <strain evidence="11">LMG 22029</strain>
    </source>
</reference>
<dbReference type="Pfam" id="PF03471">
    <property type="entry name" value="CorC_HlyC"/>
    <property type="match status" value="1"/>
</dbReference>
<feature type="domain" description="CBS" evidence="10">
    <location>
        <begin position="140"/>
        <end position="197"/>
    </location>
</feature>
<dbReference type="PANTHER" id="PTHR22777:SF27">
    <property type="entry name" value="MAGNESIUM AND COBALT EFFLUX PROTEIN CORC"/>
    <property type="match status" value="1"/>
</dbReference>
<dbReference type="Gene3D" id="3.30.465.10">
    <property type="match status" value="1"/>
</dbReference>
<dbReference type="GO" id="GO:0050660">
    <property type="term" value="F:flavin adenine dinucleotide binding"/>
    <property type="evidence" value="ECO:0007669"/>
    <property type="project" value="InterPro"/>
</dbReference>
<dbReference type="InterPro" id="IPR054115">
    <property type="entry name" value="CorC_N"/>
</dbReference>
<dbReference type="AlphaFoldDB" id="A0A158H103"/>
<dbReference type="GO" id="GO:0005886">
    <property type="term" value="C:plasma membrane"/>
    <property type="evidence" value="ECO:0007669"/>
    <property type="project" value="TreeGrafter"/>
</dbReference>
<dbReference type="Pfam" id="PF00571">
    <property type="entry name" value="CBS"/>
    <property type="match status" value="2"/>
</dbReference>
<dbReference type="SMART" id="SM01091">
    <property type="entry name" value="CorC_HlyC"/>
    <property type="match status" value="1"/>
</dbReference>
<dbReference type="SUPFAM" id="SSF56176">
    <property type="entry name" value="FAD-binding/transporter-associated domain-like"/>
    <property type="match status" value="1"/>
</dbReference>
<proteinExistence type="inferred from homology"/>
<sequence>MNDAYPSRRYTDKPAEKPEKRTLLERLTDFISHEPESRDELLEVLQDAHERNLLDADSLSMIEGVFQVSELCARDIMIPRAQMDAINIAETPEQFIPFMLEKAHSRYPVFESNRDNVIGVLLAKDLLRYYHEEEFDVRGMLRPAVFIPESKRLNVLLHDFRVNRNHIAIVVDEYGGVAGLITIEDVLEQIVGDIEDEYDFDEEAGNIITTPDGRHRVRALTGIEQFNEEFGTHYSDDEVDTIGGLVTHRFGRVPHRGEKVKIDDFVFEILRGDARQIHVLRVRRAPNIPTHDGRSRDSDEDHD</sequence>
<evidence type="ECO:0000256" key="9">
    <source>
        <dbReference type="PROSITE-ProRule" id="PRU00703"/>
    </source>
</evidence>
<keyword evidence="6" id="KW-0170">Cobalt</keyword>
<evidence type="ECO:0000256" key="4">
    <source>
        <dbReference type="ARBA" id="ARBA00022842"/>
    </source>
</evidence>
<keyword evidence="2" id="KW-0813">Transport</keyword>
<name>A0A158H103_CABSO</name>
<evidence type="ECO:0000256" key="1">
    <source>
        <dbReference type="ARBA" id="ARBA00006337"/>
    </source>
</evidence>
<evidence type="ECO:0000256" key="3">
    <source>
        <dbReference type="ARBA" id="ARBA00022737"/>
    </source>
</evidence>
<dbReference type="InterPro" id="IPR016169">
    <property type="entry name" value="FAD-bd_PCMH_sub2"/>
</dbReference>
<gene>
    <name evidence="11" type="ORF">AWB64_03837</name>
</gene>
<evidence type="ECO:0000256" key="6">
    <source>
        <dbReference type="ARBA" id="ARBA00023285"/>
    </source>
</evidence>
<dbReference type="EMBL" id="FCOC02000012">
    <property type="protein sequence ID" value="SAL37410.1"/>
    <property type="molecule type" value="Genomic_DNA"/>
</dbReference>
<evidence type="ECO:0000256" key="7">
    <source>
        <dbReference type="ARBA" id="ARBA00037273"/>
    </source>
</evidence>
<protein>
    <recommendedName>
        <fullName evidence="8">Magnesium and cobalt efflux protein CorC</fullName>
    </recommendedName>
</protein>
<organism evidence="11 12">
    <name type="scientific">Caballeronia sordidicola</name>
    <name type="common">Burkholderia sordidicola</name>
    <dbReference type="NCBI Taxonomy" id="196367"/>
    <lineage>
        <taxon>Bacteria</taxon>
        <taxon>Pseudomonadati</taxon>
        <taxon>Pseudomonadota</taxon>
        <taxon>Betaproteobacteria</taxon>
        <taxon>Burkholderiales</taxon>
        <taxon>Burkholderiaceae</taxon>
        <taxon>Caballeronia</taxon>
    </lineage>
</organism>
<evidence type="ECO:0000313" key="11">
    <source>
        <dbReference type="EMBL" id="SAL37410.1"/>
    </source>
</evidence>
<dbReference type="CDD" id="cd04590">
    <property type="entry name" value="CBS_pair_CorC_HlyC_assoc"/>
    <property type="match status" value="1"/>
</dbReference>